<dbReference type="AlphaFoldDB" id="A0A846M953"/>
<sequence>MQLRWMMILGCAALLSGCATEKAELEKPVAVGDTIRFSAGPCFGTCPAYTLSVTPDGSGLLEPERFTAVPGPTRFTVTPAQYRRFRAALNQFRPPAGTAKRIGHGENCARFATDMAGYRIEWVRGEAPPTRLEFQSGCMDASYGKLRATIASIPRMLQIEPMVKPSATR</sequence>
<comment type="caution">
    <text evidence="2">The sequence shown here is derived from an EMBL/GenBank/DDBJ whole genome shotgun (WGS) entry which is preliminary data.</text>
</comment>
<keyword evidence="3" id="KW-1185">Reference proteome</keyword>
<protein>
    <recommendedName>
        <fullName evidence="1">DUF6438 domain-containing protein</fullName>
    </recommendedName>
</protein>
<evidence type="ECO:0000313" key="2">
    <source>
        <dbReference type="EMBL" id="NIJ17271.1"/>
    </source>
</evidence>
<name>A0A846M953_9SPHN</name>
<gene>
    <name evidence="2" type="ORF">FHS54_002260</name>
</gene>
<dbReference type="InterPro" id="IPR045497">
    <property type="entry name" value="DUF6438"/>
</dbReference>
<accession>A0A846M953</accession>
<feature type="domain" description="DUF6438" evidence="1">
    <location>
        <begin position="34"/>
        <end position="123"/>
    </location>
</feature>
<dbReference type="Pfam" id="PF20033">
    <property type="entry name" value="DUF6438"/>
    <property type="match status" value="1"/>
</dbReference>
<dbReference type="PROSITE" id="PS51257">
    <property type="entry name" value="PROKAR_LIPOPROTEIN"/>
    <property type="match status" value="1"/>
</dbReference>
<proteinExistence type="predicted"/>
<dbReference type="RefSeq" id="WP_167303880.1">
    <property type="nucleotide sequence ID" value="NZ_JAASQR010000003.1"/>
</dbReference>
<dbReference type="Proteomes" id="UP000576821">
    <property type="component" value="Unassembled WGS sequence"/>
</dbReference>
<reference evidence="2 3" key="1">
    <citation type="submission" date="2020-03" db="EMBL/GenBank/DDBJ databases">
        <title>Genomic Encyclopedia of Type Strains, Phase IV (KMG-IV): sequencing the most valuable type-strain genomes for metagenomic binning, comparative biology and taxonomic classification.</title>
        <authorList>
            <person name="Goeker M."/>
        </authorList>
    </citation>
    <scope>NUCLEOTIDE SEQUENCE [LARGE SCALE GENOMIC DNA]</scope>
    <source>
        <strain evidence="2 3">DSM 21299</strain>
    </source>
</reference>
<evidence type="ECO:0000313" key="3">
    <source>
        <dbReference type="Proteomes" id="UP000576821"/>
    </source>
</evidence>
<dbReference type="EMBL" id="JAASQR010000003">
    <property type="protein sequence ID" value="NIJ17271.1"/>
    <property type="molecule type" value="Genomic_DNA"/>
</dbReference>
<organism evidence="2 3">
    <name type="scientific">Sphingobium vermicomposti</name>
    <dbReference type="NCBI Taxonomy" id="529005"/>
    <lineage>
        <taxon>Bacteria</taxon>
        <taxon>Pseudomonadati</taxon>
        <taxon>Pseudomonadota</taxon>
        <taxon>Alphaproteobacteria</taxon>
        <taxon>Sphingomonadales</taxon>
        <taxon>Sphingomonadaceae</taxon>
        <taxon>Sphingobium</taxon>
    </lineage>
</organism>
<evidence type="ECO:0000259" key="1">
    <source>
        <dbReference type="Pfam" id="PF20033"/>
    </source>
</evidence>